<organism evidence="2">
    <name type="scientific">viral metagenome</name>
    <dbReference type="NCBI Taxonomy" id="1070528"/>
    <lineage>
        <taxon>unclassified sequences</taxon>
        <taxon>metagenomes</taxon>
        <taxon>organismal metagenomes</taxon>
    </lineage>
</organism>
<feature type="compositionally biased region" description="Low complexity" evidence="1">
    <location>
        <begin position="1"/>
        <end position="30"/>
    </location>
</feature>
<accession>A0A6C0JRH9</accession>
<feature type="compositionally biased region" description="Basic residues" evidence="1">
    <location>
        <begin position="62"/>
        <end position="71"/>
    </location>
</feature>
<feature type="compositionally biased region" description="Polar residues" evidence="1">
    <location>
        <begin position="247"/>
        <end position="257"/>
    </location>
</feature>
<feature type="region of interest" description="Disordered" evidence="1">
    <location>
        <begin position="247"/>
        <end position="300"/>
    </location>
</feature>
<name>A0A6C0JRH9_9ZZZZ</name>
<evidence type="ECO:0000313" key="2">
    <source>
        <dbReference type="EMBL" id="QHU07963.1"/>
    </source>
</evidence>
<sequence>MTSKKNTTKNTTTKSSTTTKNTTTKSSTTTKTKKKPSTTSNEKDVITPPDEEDIISSTPPKVAKKTSKKKKSSDEEDDVPTEEGNISLITVLAYYSNFLVNAKEMFDSLDVPMIKDPPMKKKGKEIDIKKIIVPTGTIISAKSGNWIKGLDPKPSGLYRFYVEEKKPKITKKIVPRVDQDSQKIDVTVKTPKKKSASKPILPKTAAVKKKITSIVKKPQTKKQPTKKIKTPVKKKIIVTTEELPTIVDQSETSTSSPVKKLSSKNTSSTTPKPTRGSKARVENSKSAKEETVQEEGKLSEPILSKETSTKPGYVVMEYIGDYWTGINTIKNHILKMEKIGNKTKKSSFPSQITLNYAYKTGQNINMFIFRKNIKISGFQSEKYAIKMIKKMWVLHLQRDPKAITYFSTGLPSFIFESSMTNSTFKTNYNFILSKVNTLIHQLREHDSSIINSDFETTMDNGVKITLKAIKPEDYAFNQIIWEDGEWKDSKCITIDGRNKTNLDDKKSTISLYNEKFVISTRYCTLLEKTYQYIDNMLKTHKPHLQVVKKDKIKKFSPVFV</sequence>
<evidence type="ECO:0000256" key="1">
    <source>
        <dbReference type="SAM" id="MobiDB-lite"/>
    </source>
</evidence>
<protein>
    <submittedName>
        <fullName evidence="2">Uncharacterized protein</fullName>
    </submittedName>
</protein>
<feature type="region of interest" description="Disordered" evidence="1">
    <location>
        <begin position="1"/>
        <end position="81"/>
    </location>
</feature>
<dbReference type="AlphaFoldDB" id="A0A6C0JRH9"/>
<reference evidence="2" key="1">
    <citation type="journal article" date="2020" name="Nature">
        <title>Giant virus diversity and host interactions through global metagenomics.</title>
        <authorList>
            <person name="Schulz F."/>
            <person name="Roux S."/>
            <person name="Paez-Espino D."/>
            <person name="Jungbluth S."/>
            <person name="Walsh D.A."/>
            <person name="Denef V.J."/>
            <person name="McMahon K.D."/>
            <person name="Konstantinidis K.T."/>
            <person name="Eloe-Fadrosh E.A."/>
            <person name="Kyrpides N.C."/>
            <person name="Woyke T."/>
        </authorList>
    </citation>
    <scope>NUCLEOTIDE SEQUENCE</scope>
    <source>
        <strain evidence="2">GVMAG-S-1062768-28</strain>
    </source>
</reference>
<dbReference type="EMBL" id="MN740694">
    <property type="protein sequence ID" value="QHU07963.1"/>
    <property type="molecule type" value="Genomic_DNA"/>
</dbReference>
<feature type="compositionally biased region" description="Basic and acidic residues" evidence="1">
    <location>
        <begin position="279"/>
        <end position="298"/>
    </location>
</feature>
<feature type="compositionally biased region" description="Low complexity" evidence="1">
    <location>
        <begin position="259"/>
        <end position="274"/>
    </location>
</feature>
<proteinExistence type="predicted"/>